<reference evidence="3 4" key="1">
    <citation type="submission" date="2019-12" db="EMBL/GenBank/DDBJ databases">
        <title>Hymenobacter sp. HMF4947 Genome sequencing and assembly.</title>
        <authorList>
            <person name="Kang H."/>
            <person name="Cha I."/>
            <person name="Kim H."/>
            <person name="Joh K."/>
        </authorList>
    </citation>
    <scope>NUCLEOTIDE SEQUENCE [LARGE SCALE GENOMIC DNA]</scope>
    <source>
        <strain evidence="3 4">HMF4947</strain>
    </source>
</reference>
<evidence type="ECO:0000313" key="4">
    <source>
        <dbReference type="Proteomes" id="UP000441336"/>
    </source>
</evidence>
<gene>
    <name evidence="3" type="ORF">GO988_16250</name>
</gene>
<dbReference type="RefSeq" id="WP_157567456.1">
    <property type="nucleotide sequence ID" value="NZ_WQKZ01000004.1"/>
</dbReference>
<name>A0A7K1THP3_9BACT</name>
<dbReference type="EMBL" id="WQKZ01000004">
    <property type="protein sequence ID" value="MVN77883.1"/>
    <property type="molecule type" value="Genomic_DNA"/>
</dbReference>
<keyword evidence="4" id="KW-1185">Reference proteome</keyword>
<evidence type="ECO:0000256" key="1">
    <source>
        <dbReference type="SAM" id="SignalP"/>
    </source>
</evidence>
<proteinExistence type="predicted"/>
<sequence length="207" mass="22351">MKKNIVMLAALVLGLSTAAQAQYRGRGGNVSLGVKAGASLTNFVGNDAKDAFNRDFTYRFGFNAGVFANIGFARLFAFQPELLYSQKGAKFDGSSDAGFRLHYIDVPLAFHVNTDGFFFEAGPQVGFLVAAKSQTGSVSVDIKDAYKTVDVGYLAGLGYQLKHGPGVGLRYNGEFTNFPKSTTTGSVTVQPRVRNSTFQLYVTYSFN</sequence>
<accession>A0A7K1THP3</accession>
<dbReference type="InterPro" id="IPR025665">
    <property type="entry name" value="Beta-barrel_OMP_2"/>
</dbReference>
<comment type="caution">
    <text evidence="3">The sequence shown here is derived from an EMBL/GenBank/DDBJ whole genome shotgun (WGS) entry which is preliminary data.</text>
</comment>
<protein>
    <submittedName>
        <fullName evidence="3">Outer membrane beta-barrel protein</fullName>
    </submittedName>
</protein>
<evidence type="ECO:0000313" key="3">
    <source>
        <dbReference type="EMBL" id="MVN77883.1"/>
    </source>
</evidence>
<dbReference type="Pfam" id="PF13568">
    <property type="entry name" value="OMP_b-brl_2"/>
    <property type="match status" value="1"/>
</dbReference>
<evidence type="ECO:0000259" key="2">
    <source>
        <dbReference type="Pfam" id="PF13568"/>
    </source>
</evidence>
<keyword evidence="1" id="KW-0732">Signal</keyword>
<feature type="signal peptide" evidence="1">
    <location>
        <begin position="1"/>
        <end position="21"/>
    </location>
</feature>
<feature type="chain" id="PRO_5029780236" evidence="1">
    <location>
        <begin position="22"/>
        <end position="207"/>
    </location>
</feature>
<dbReference type="Proteomes" id="UP000441336">
    <property type="component" value="Unassembled WGS sequence"/>
</dbReference>
<organism evidence="3 4">
    <name type="scientific">Hymenobacter ginkgonis</name>
    <dbReference type="NCBI Taxonomy" id="2682976"/>
    <lineage>
        <taxon>Bacteria</taxon>
        <taxon>Pseudomonadati</taxon>
        <taxon>Bacteroidota</taxon>
        <taxon>Cytophagia</taxon>
        <taxon>Cytophagales</taxon>
        <taxon>Hymenobacteraceae</taxon>
        <taxon>Hymenobacter</taxon>
    </lineage>
</organism>
<dbReference type="AlphaFoldDB" id="A0A7K1THP3"/>
<feature type="domain" description="Outer membrane protein beta-barrel" evidence="2">
    <location>
        <begin position="20"/>
        <end position="172"/>
    </location>
</feature>